<feature type="transmembrane region" description="Helical" evidence="10">
    <location>
        <begin position="403"/>
        <end position="425"/>
    </location>
</feature>
<evidence type="ECO:0000313" key="11">
    <source>
        <dbReference type="EMBL" id="GLI56207.1"/>
    </source>
</evidence>
<feature type="transmembrane region" description="Helical" evidence="10">
    <location>
        <begin position="303"/>
        <end position="323"/>
    </location>
</feature>
<dbReference type="AlphaFoldDB" id="A0A9W6LN22"/>
<keyword evidence="2" id="KW-0813">Transport</keyword>
<keyword evidence="3" id="KW-0050">Antiport</keyword>
<dbReference type="InterPro" id="IPR048279">
    <property type="entry name" value="MdtK-like"/>
</dbReference>
<dbReference type="GO" id="GO:0006811">
    <property type="term" value="P:monoatomic ion transport"/>
    <property type="evidence" value="ECO:0007669"/>
    <property type="project" value="UniProtKB-KW"/>
</dbReference>
<evidence type="ECO:0000256" key="1">
    <source>
        <dbReference type="ARBA" id="ARBA00004651"/>
    </source>
</evidence>
<dbReference type="GO" id="GO:0042910">
    <property type="term" value="F:xenobiotic transmembrane transporter activity"/>
    <property type="evidence" value="ECO:0007669"/>
    <property type="project" value="InterPro"/>
</dbReference>
<proteinExistence type="predicted"/>
<feature type="transmembrane region" description="Helical" evidence="10">
    <location>
        <begin position="149"/>
        <end position="170"/>
    </location>
</feature>
<feature type="transmembrane region" description="Helical" evidence="10">
    <location>
        <begin position="176"/>
        <end position="201"/>
    </location>
</feature>
<sequence length="449" mass="48914">MALPVMGTSFLQMAYNLVDMIWIGRVGSRAVAAVGSAGFYLWMSFAFILISKVGAEVRVAQSVGAKNMRRARDYARNAIQLNLLMAVLYGAAIYMGREALIGFFNLGDQGVVQMAESYLVIIALGMIFNFTNPVLTGIFNGYGDSKTPFLMNTIGLVANMILDPLLIFGWGPVPAMGVAGAAMATVMAQVMVTLSFIIYIGRGRGVVNNLRMTILPERYVLGELFKLGFPVALHSGMFTGFSMVIARIIASWGPVPIAVQKVGSQIESLSWMTALGFQAALATFVGQNYGAEQPERIKKGYKISVLIMSVVGVATTLLLYFGAEPIFAIFIPEEESIRMGIDYLKILSFSQWFMCMEILTAGAFNGLGKTTPPSIVSIALNAARIPLALMLSAESILGLNGVWWSISITATLKGVILVGWFIWLVKRWEFFQVKSSSKIEETMEIGLEE</sequence>
<feature type="transmembrane region" description="Helical" evidence="10">
    <location>
        <begin position="376"/>
        <end position="397"/>
    </location>
</feature>
<organism evidence="11 12">
    <name type="scientific">Propionigenium maris DSM 9537</name>
    <dbReference type="NCBI Taxonomy" id="1123000"/>
    <lineage>
        <taxon>Bacteria</taxon>
        <taxon>Fusobacteriati</taxon>
        <taxon>Fusobacteriota</taxon>
        <taxon>Fusobacteriia</taxon>
        <taxon>Fusobacteriales</taxon>
        <taxon>Fusobacteriaceae</taxon>
        <taxon>Propionigenium</taxon>
    </lineage>
</organism>
<keyword evidence="6 10" id="KW-1133">Transmembrane helix</keyword>
<keyword evidence="7" id="KW-0406">Ion transport</keyword>
<keyword evidence="4" id="KW-1003">Cell membrane</keyword>
<feature type="transmembrane region" description="Helical" evidence="10">
    <location>
        <begin position="30"/>
        <end position="50"/>
    </location>
</feature>
<gene>
    <name evidence="11" type="ORF">PM10SUCC1_17210</name>
</gene>
<feature type="transmembrane region" description="Helical" evidence="10">
    <location>
        <begin position="78"/>
        <end position="97"/>
    </location>
</feature>
<dbReference type="CDD" id="cd13140">
    <property type="entry name" value="MATE_like_1"/>
    <property type="match status" value="1"/>
</dbReference>
<comment type="caution">
    <text evidence="11">The sequence shown here is derived from an EMBL/GenBank/DDBJ whole genome shotgun (WGS) entry which is preliminary data.</text>
</comment>
<dbReference type="PIRSF" id="PIRSF006603">
    <property type="entry name" value="DinF"/>
    <property type="match status" value="1"/>
</dbReference>
<dbReference type="GO" id="GO:0015297">
    <property type="term" value="F:antiporter activity"/>
    <property type="evidence" value="ECO:0007669"/>
    <property type="project" value="UniProtKB-KW"/>
</dbReference>
<comment type="subcellular location">
    <subcellularLocation>
        <location evidence="1">Cell membrane</location>
        <topology evidence="1">Multi-pass membrane protein</topology>
    </subcellularLocation>
</comment>
<protein>
    <recommendedName>
        <fullName evidence="9">Multidrug-efflux transporter</fullName>
    </recommendedName>
</protein>
<reference evidence="11" key="1">
    <citation type="submission" date="2022-12" db="EMBL/GenBank/DDBJ databases">
        <title>Reference genome sequencing for broad-spectrum identification of bacterial and archaeal isolates by mass spectrometry.</title>
        <authorList>
            <person name="Sekiguchi Y."/>
            <person name="Tourlousse D.M."/>
        </authorList>
    </citation>
    <scope>NUCLEOTIDE SEQUENCE</scope>
    <source>
        <strain evidence="11">10succ1</strain>
    </source>
</reference>
<dbReference type="EMBL" id="BSDY01000007">
    <property type="protein sequence ID" value="GLI56207.1"/>
    <property type="molecule type" value="Genomic_DNA"/>
</dbReference>
<evidence type="ECO:0000313" key="12">
    <source>
        <dbReference type="Proteomes" id="UP001144471"/>
    </source>
</evidence>
<evidence type="ECO:0000256" key="4">
    <source>
        <dbReference type="ARBA" id="ARBA00022475"/>
    </source>
</evidence>
<evidence type="ECO:0000256" key="7">
    <source>
        <dbReference type="ARBA" id="ARBA00023065"/>
    </source>
</evidence>
<dbReference type="InterPro" id="IPR050222">
    <property type="entry name" value="MATE_MdtK"/>
</dbReference>
<dbReference type="PANTHER" id="PTHR43298">
    <property type="entry name" value="MULTIDRUG RESISTANCE PROTEIN NORM-RELATED"/>
    <property type="match status" value="1"/>
</dbReference>
<evidence type="ECO:0000256" key="6">
    <source>
        <dbReference type="ARBA" id="ARBA00022989"/>
    </source>
</evidence>
<keyword evidence="8 10" id="KW-0472">Membrane</keyword>
<feature type="transmembrane region" description="Helical" evidence="10">
    <location>
        <begin position="343"/>
        <end position="364"/>
    </location>
</feature>
<feature type="transmembrane region" description="Helical" evidence="10">
    <location>
        <begin position="269"/>
        <end position="291"/>
    </location>
</feature>
<name>A0A9W6LN22_9FUSO</name>
<dbReference type="Pfam" id="PF01554">
    <property type="entry name" value="MatE"/>
    <property type="match status" value="2"/>
</dbReference>
<dbReference type="PANTHER" id="PTHR43298:SF2">
    <property type="entry name" value="FMN_FAD EXPORTER YEEO-RELATED"/>
    <property type="match status" value="1"/>
</dbReference>
<dbReference type="InterPro" id="IPR002528">
    <property type="entry name" value="MATE_fam"/>
</dbReference>
<evidence type="ECO:0000256" key="9">
    <source>
        <dbReference type="ARBA" id="ARBA00031636"/>
    </source>
</evidence>
<evidence type="ECO:0000256" key="10">
    <source>
        <dbReference type="SAM" id="Phobius"/>
    </source>
</evidence>
<keyword evidence="5 10" id="KW-0812">Transmembrane</keyword>
<evidence type="ECO:0000256" key="5">
    <source>
        <dbReference type="ARBA" id="ARBA00022692"/>
    </source>
</evidence>
<evidence type="ECO:0000256" key="8">
    <source>
        <dbReference type="ARBA" id="ARBA00023136"/>
    </source>
</evidence>
<evidence type="ECO:0000256" key="2">
    <source>
        <dbReference type="ARBA" id="ARBA00022448"/>
    </source>
</evidence>
<keyword evidence="12" id="KW-1185">Reference proteome</keyword>
<feature type="transmembrane region" description="Helical" evidence="10">
    <location>
        <begin position="117"/>
        <end position="142"/>
    </location>
</feature>
<dbReference type="Proteomes" id="UP001144471">
    <property type="component" value="Unassembled WGS sequence"/>
</dbReference>
<dbReference type="GO" id="GO:0005886">
    <property type="term" value="C:plasma membrane"/>
    <property type="evidence" value="ECO:0007669"/>
    <property type="project" value="UniProtKB-SubCell"/>
</dbReference>
<feature type="transmembrane region" description="Helical" evidence="10">
    <location>
        <begin position="227"/>
        <end position="249"/>
    </location>
</feature>
<dbReference type="NCBIfam" id="TIGR00797">
    <property type="entry name" value="matE"/>
    <property type="match status" value="1"/>
</dbReference>
<evidence type="ECO:0000256" key="3">
    <source>
        <dbReference type="ARBA" id="ARBA00022449"/>
    </source>
</evidence>
<accession>A0A9W6LN22</accession>